<dbReference type="GO" id="GO:0005737">
    <property type="term" value="C:cytoplasm"/>
    <property type="evidence" value="ECO:0007669"/>
    <property type="project" value="TreeGrafter"/>
</dbReference>
<accession>A0AAE2EI53</accession>
<keyword evidence="2" id="KW-0808">Transferase</keyword>
<reference evidence="4 5" key="1">
    <citation type="submission" date="2015-02" db="EMBL/GenBank/DDBJ databases">
        <title>Mycoplasma mycoides subsp. mycoides strain:B237 Genome sequencing.</title>
        <authorList>
            <person name="Fischer A."/>
            <person name="Santana-Cruz I."/>
            <person name="Schieck E."/>
            <person name="Gourle H."/>
            <person name="Lambert M."/>
            <person name="Nadendla S."/>
            <person name="Miller R.A."/>
            <person name="Weber J."/>
            <person name="Bongcam-Rudloff E."/>
            <person name="Vashee S."/>
            <person name="Frey J."/>
            <person name="Jores J."/>
        </authorList>
    </citation>
    <scope>NUCLEOTIDE SEQUENCE [LARGE SCALE GENOMIC DNA]</scope>
    <source>
        <strain evidence="4 5">B237</strain>
    </source>
</reference>
<dbReference type="GO" id="GO:0003677">
    <property type="term" value="F:DNA binding"/>
    <property type="evidence" value="ECO:0007669"/>
    <property type="project" value="InterPro"/>
</dbReference>
<dbReference type="Gene3D" id="3.40.50.150">
    <property type="entry name" value="Vaccinia Virus protein VP39"/>
    <property type="match status" value="1"/>
</dbReference>
<keyword evidence="1 4" id="KW-0489">Methyltransferase</keyword>
<evidence type="ECO:0000313" key="4">
    <source>
        <dbReference type="EMBL" id="KJQ46026.1"/>
    </source>
</evidence>
<evidence type="ECO:0000313" key="5">
    <source>
        <dbReference type="Proteomes" id="UP000033624"/>
    </source>
</evidence>
<dbReference type="InterPro" id="IPR029063">
    <property type="entry name" value="SAM-dependent_MTases_sf"/>
</dbReference>
<dbReference type="SUPFAM" id="SSF53335">
    <property type="entry name" value="S-adenosyl-L-methionine-dependent methyltransferases"/>
    <property type="match status" value="1"/>
</dbReference>
<sequence length="99" mass="11330">MFNKPQDKIYLRSIFQTSVVSGNEKTIHPTQKSLKLLEELLKIHTNENEIILDPFMGSGTTGVACKSLNRKFIGIEFDKTYFEIAKKRLETNLIVANNK</sequence>
<dbReference type="Pfam" id="PF01555">
    <property type="entry name" value="N6_N4_Mtase"/>
    <property type="match status" value="1"/>
</dbReference>
<organism evidence="4 5">
    <name type="scientific">Mycoplasma mycoides subsp. mycoides</name>
    <dbReference type="NCBI Taxonomy" id="2103"/>
    <lineage>
        <taxon>Bacteria</taxon>
        <taxon>Bacillati</taxon>
        <taxon>Mycoplasmatota</taxon>
        <taxon>Mollicutes</taxon>
        <taxon>Mycoplasmataceae</taxon>
        <taxon>Mycoplasma</taxon>
    </lineage>
</organism>
<evidence type="ECO:0000256" key="2">
    <source>
        <dbReference type="ARBA" id="ARBA00022679"/>
    </source>
</evidence>
<dbReference type="RefSeq" id="WP_049764043.1">
    <property type="nucleotide sequence ID" value="NZ_CP010267.1"/>
</dbReference>
<dbReference type="GO" id="GO:0032259">
    <property type="term" value="P:methylation"/>
    <property type="evidence" value="ECO:0007669"/>
    <property type="project" value="UniProtKB-KW"/>
</dbReference>
<name>A0AAE2EI53_MYCMY</name>
<dbReference type="PANTHER" id="PTHR13370:SF3">
    <property type="entry name" value="TRNA (GUANINE(10)-N2)-METHYLTRANSFERASE HOMOLOG"/>
    <property type="match status" value="1"/>
</dbReference>
<protein>
    <submittedName>
        <fullName evidence="4">DNA methylase family protein</fullName>
    </submittedName>
</protein>
<evidence type="ECO:0000256" key="1">
    <source>
        <dbReference type="ARBA" id="ARBA00022603"/>
    </source>
</evidence>
<dbReference type="InterPro" id="IPR001091">
    <property type="entry name" value="RM_Methyltransferase"/>
</dbReference>
<dbReference type="Proteomes" id="UP000033624">
    <property type="component" value="Unassembled WGS sequence"/>
</dbReference>
<dbReference type="InterPro" id="IPR002941">
    <property type="entry name" value="DNA_methylase_N4/N6"/>
</dbReference>
<dbReference type="EMBL" id="LAEW01000001">
    <property type="protein sequence ID" value="KJQ46026.1"/>
    <property type="molecule type" value="Genomic_DNA"/>
</dbReference>
<feature type="domain" description="DNA methylase N-4/N-6" evidence="3">
    <location>
        <begin position="10"/>
        <end position="87"/>
    </location>
</feature>
<dbReference type="PANTHER" id="PTHR13370">
    <property type="entry name" value="RNA METHYLASE-RELATED"/>
    <property type="match status" value="1"/>
</dbReference>
<dbReference type="GO" id="GO:0009007">
    <property type="term" value="F:site-specific DNA-methyltransferase (adenine-specific) activity"/>
    <property type="evidence" value="ECO:0007669"/>
    <property type="project" value="TreeGrafter"/>
</dbReference>
<comment type="caution">
    <text evidence="4">The sequence shown here is derived from an EMBL/GenBank/DDBJ whole genome shotgun (WGS) entry which is preliminary data.</text>
</comment>
<dbReference type="GO" id="GO:0008170">
    <property type="term" value="F:N-methyltransferase activity"/>
    <property type="evidence" value="ECO:0007669"/>
    <property type="project" value="InterPro"/>
</dbReference>
<dbReference type="AlphaFoldDB" id="A0AAE2EI53"/>
<proteinExistence type="predicted"/>
<dbReference type="PRINTS" id="PR00508">
    <property type="entry name" value="S21N4MTFRASE"/>
</dbReference>
<gene>
    <name evidence="4" type="ORF">TS59_1045</name>
</gene>
<evidence type="ECO:0000259" key="3">
    <source>
        <dbReference type="Pfam" id="PF01555"/>
    </source>
</evidence>